<dbReference type="EMBL" id="JAINZZ010000035">
    <property type="protein sequence ID" value="MBY8880670.1"/>
    <property type="molecule type" value="Genomic_DNA"/>
</dbReference>
<organism evidence="3 4">
    <name type="scientific">Actinacidiphila acidipaludis</name>
    <dbReference type="NCBI Taxonomy" id="2873382"/>
    <lineage>
        <taxon>Bacteria</taxon>
        <taxon>Bacillati</taxon>
        <taxon>Actinomycetota</taxon>
        <taxon>Actinomycetes</taxon>
        <taxon>Kitasatosporales</taxon>
        <taxon>Streptomycetaceae</taxon>
        <taxon>Actinacidiphila</taxon>
    </lineage>
</organism>
<name>A0ABS7QBW2_9ACTN</name>
<dbReference type="Gene3D" id="3.30.450.40">
    <property type="match status" value="1"/>
</dbReference>
<evidence type="ECO:0000259" key="2">
    <source>
        <dbReference type="PROSITE" id="PS50112"/>
    </source>
</evidence>
<dbReference type="Pfam" id="PF07228">
    <property type="entry name" value="SpoIIE"/>
    <property type="match status" value="1"/>
</dbReference>
<dbReference type="PANTHER" id="PTHR43156">
    <property type="entry name" value="STAGE II SPORULATION PROTEIN E-RELATED"/>
    <property type="match status" value="1"/>
</dbReference>
<dbReference type="InterPro" id="IPR036890">
    <property type="entry name" value="HATPase_C_sf"/>
</dbReference>
<feature type="domain" description="PAS" evidence="2">
    <location>
        <begin position="1"/>
        <end position="40"/>
    </location>
</feature>
<keyword evidence="1" id="KW-0378">Hydrolase</keyword>
<dbReference type="Pfam" id="PF01590">
    <property type="entry name" value="GAF"/>
    <property type="match status" value="1"/>
</dbReference>
<dbReference type="InterPro" id="IPR001932">
    <property type="entry name" value="PPM-type_phosphatase-like_dom"/>
</dbReference>
<evidence type="ECO:0000313" key="3">
    <source>
        <dbReference type="EMBL" id="MBY8880670.1"/>
    </source>
</evidence>
<dbReference type="Gene3D" id="3.30.565.10">
    <property type="entry name" value="Histidine kinase-like ATPase, C-terminal domain"/>
    <property type="match status" value="1"/>
</dbReference>
<dbReference type="SUPFAM" id="SSF55781">
    <property type="entry name" value="GAF domain-like"/>
    <property type="match status" value="1"/>
</dbReference>
<dbReference type="InterPro" id="IPR029016">
    <property type="entry name" value="GAF-like_dom_sf"/>
</dbReference>
<dbReference type="InterPro" id="IPR052016">
    <property type="entry name" value="Bact_Sigma-Reg"/>
</dbReference>
<dbReference type="InterPro" id="IPR003594">
    <property type="entry name" value="HATPase_dom"/>
</dbReference>
<dbReference type="Pfam" id="PF13581">
    <property type="entry name" value="HATPase_c_2"/>
    <property type="match status" value="1"/>
</dbReference>
<dbReference type="RefSeq" id="WP_222965937.1">
    <property type="nucleotide sequence ID" value="NZ_JAINZZ010000035.1"/>
</dbReference>
<dbReference type="InterPro" id="IPR000014">
    <property type="entry name" value="PAS"/>
</dbReference>
<dbReference type="InterPro" id="IPR036457">
    <property type="entry name" value="PPM-type-like_dom_sf"/>
</dbReference>
<dbReference type="PROSITE" id="PS50112">
    <property type="entry name" value="PAS"/>
    <property type="match status" value="1"/>
</dbReference>
<dbReference type="NCBIfam" id="TIGR00229">
    <property type="entry name" value="sensory_box"/>
    <property type="match status" value="1"/>
</dbReference>
<gene>
    <name evidence="3" type="ORF">K7862_23970</name>
</gene>
<dbReference type="InterPro" id="IPR035965">
    <property type="entry name" value="PAS-like_dom_sf"/>
</dbReference>
<dbReference type="SUPFAM" id="SSF55874">
    <property type="entry name" value="ATPase domain of HSP90 chaperone/DNA topoisomerase II/histidine kinase"/>
    <property type="match status" value="1"/>
</dbReference>
<accession>A0ABS7QBW2</accession>
<dbReference type="Pfam" id="PF08448">
    <property type="entry name" value="PAS_4"/>
    <property type="match status" value="1"/>
</dbReference>
<dbReference type="CDD" id="cd16936">
    <property type="entry name" value="HATPase_RsbW-like"/>
    <property type="match status" value="1"/>
</dbReference>
<dbReference type="Gene3D" id="3.30.450.20">
    <property type="entry name" value="PAS domain"/>
    <property type="match status" value="1"/>
</dbReference>
<dbReference type="Proteomes" id="UP000778578">
    <property type="component" value="Unassembled WGS sequence"/>
</dbReference>
<dbReference type="SMART" id="SM00331">
    <property type="entry name" value="PP2C_SIG"/>
    <property type="match status" value="1"/>
</dbReference>
<evidence type="ECO:0000256" key="1">
    <source>
        <dbReference type="ARBA" id="ARBA00022801"/>
    </source>
</evidence>
<dbReference type="Gene3D" id="3.60.40.10">
    <property type="entry name" value="PPM-type phosphatase domain"/>
    <property type="match status" value="1"/>
</dbReference>
<evidence type="ECO:0000313" key="4">
    <source>
        <dbReference type="Proteomes" id="UP000778578"/>
    </source>
</evidence>
<dbReference type="SUPFAM" id="SSF55785">
    <property type="entry name" value="PYP-like sensor domain (PAS domain)"/>
    <property type="match status" value="2"/>
</dbReference>
<sequence>MPSDDVLALLDEQGRVIEWGRLAEELVGLSAEDAVGRETITPVQDLAAADEDRRAEFPDFTSVLVKPILRGVSVVWQILAAGEALPGRDAATLRSLFASFPSGVHVLDGQLRTVRTSSLQVGQCGVPDGHVLGRHFAEVFEPETCTEEADIARGVLQDGRPVVNRVVRGVRAPGRAGRRTLSVSYFRLEGGDGDVPGLVASVADATEREKARARLALLDTVRTQVGQGLNLGAVCRELVAAVVPAFASTVAVELIDGIVRGEEAPLVPVHQNVSLRRAASAGPGSAFAGPPVGPLPTGTPFSQVLADLRPRLLAGNDDSVWQEADPIRGDIIRRSGANSLIVAPLCLRDRALGVVTFYRGGQRDPFEEDDLAVASAVCTHTSLCIDNVTRYMREWITAWTVQRQLLPQEPAAQDTLEVSHLHQPTSEGGGAWFDEIALPGSRTLLVVGEVAGEGITTAITVGLLRTAVQTLADMDLQPDELLARLNDTATRLAAGYAPSDLPGHEPLTASCTAAVYDPVERTCTVARAGAPAPLTRLPDGTSVHISGPAGPPLAGAGEAPFPADTVDLPEGSTLAMGTAAASRMLRPSGPLLPLLDSVEARPLKELSDRLESELRSGQDASNGEPLMLLARTKAQPDDRLLTRALPSDPEAAPIAREATRHQLDLWGVDEETAFTTELVVSELVGNAVRYGAPPLRLRLVLGQMLTCEVSDAANSAPHVQHARTVDETGRGLFILATLANRWGARYNAQGKTVWAELPAGTWETSAASSHANVSDGTSRRVAD</sequence>
<reference evidence="3 4" key="1">
    <citation type="submission" date="2021-08" db="EMBL/GenBank/DDBJ databases">
        <title>WGS of actinomycetes from Thailand.</title>
        <authorList>
            <person name="Thawai C."/>
        </authorList>
    </citation>
    <scope>NUCLEOTIDE SEQUENCE [LARGE SCALE GENOMIC DNA]</scope>
    <source>
        <strain evidence="3 4">PLK6-54</strain>
    </source>
</reference>
<keyword evidence="4" id="KW-1185">Reference proteome</keyword>
<dbReference type="PANTHER" id="PTHR43156:SF2">
    <property type="entry name" value="STAGE II SPORULATION PROTEIN E"/>
    <property type="match status" value="1"/>
</dbReference>
<dbReference type="InterPro" id="IPR013656">
    <property type="entry name" value="PAS_4"/>
</dbReference>
<proteinExistence type="predicted"/>
<dbReference type="InterPro" id="IPR003018">
    <property type="entry name" value="GAF"/>
</dbReference>
<protein>
    <submittedName>
        <fullName evidence="3">SpoIIE family protein phosphatase</fullName>
    </submittedName>
</protein>
<comment type="caution">
    <text evidence="3">The sequence shown here is derived from an EMBL/GenBank/DDBJ whole genome shotgun (WGS) entry which is preliminary data.</text>
</comment>